<feature type="region of interest" description="Disordered" evidence="3">
    <location>
        <begin position="1"/>
        <end position="28"/>
    </location>
</feature>
<evidence type="ECO:0008006" key="6">
    <source>
        <dbReference type="Google" id="ProtNLM"/>
    </source>
</evidence>
<dbReference type="GO" id="GO:0005524">
    <property type="term" value="F:ATP binding"/>
    <property type="evidence" value="ECO:0007669"/>
    <property type="project" value="UniProtKB-KW"/>
</dbReference>
<keyword evidence="2" id="KW-0067">ATP-binding</keyword>
<keyword evidence="5" id="KW-1185">Reference proteome</keyword>
<dbReference type="EMBL" id="KZ305020">
    <property type="protein sequence ID" value="PIA61641.1"/>
    <property type="molecule type" value="Genomic_DNA"/>
</dbReference>
<reference evidence="4 5" key="1">
    <citation type="submission" date="2017-09" db="EMBL/GenBank/DDBJ databases">
        <title>WGS assembly of Aquilegia coerulea Goldsmith.</title>
        <authorList>
            <person name="Hodges S."/>
            <person name="Kramer E."/>
            <person name="Nordborg M."/>
            <person name="Tomkins J."/>
            <person name="Borevitz J."/>
            <person name="Derieg N."/>
            <person name="Yan J."/>
            <person name="Mihaltcheva S."/>
            <person name="Hayes R.D."/>
            <person name="Rokhsar D."/>
        </authorList>
    </citation>
    <scope>NUCLEOTIDE SEQUENCE [LARGE SCALE GENOMIC DNA]</scope>
    <source>
        <strain evidence="5">cv. Goldsmith</strain>
    </source>
</reference>
<dbReference type="InParanoid" id="A0A2G5F0X2"/>
<dbReference type="InterPro" id="IPR011009">
    <property type="entry name" value="Kinase-like_dom_sf"/>
</dbReference>
<dbReference type="PANTHER" id="PTHR47989">
    <property type="entry name" value="OS01G0750732 PROTEIN"/>
    <property type="match status" value="1"/>
</dbReference>
<dbReference type="STRING" id="218851.A0A2G5F0X2"/>
<dbReference type="PANTHER" id="PTHR47989:SF47">
    <property type="entry name" value="SERINE_THREONINE-PROTEIN KINASE PBL28-RELATED"/>
    <property type="match status" value="1"/>
</dbReference>
<dbReference type="AlphaFoldDB" id="A0A2G5F0X2"/>
<gene>
    <name evidence="4" type="ORF">AQUCO_00300872v1</name>
</gene>
<dbReference type="Proteomes" id="UP000230069">
    <property type="component" value="Unassembled WGS sequence"/>
</dbReference>
<proteinExistence type="predicted"/>
<sequence>MGNCFVNHHHHHHLPVPEEGVPDQPEEDQSVHFYPDNLLAHRPFEIGSAGLNFYIVKKRKPVDPGIIKWKLQTSELKYLGRYHNPNMVNIVGEHISANGNPYLVNNFVPNGNLRQHLDGDYGLLSWEAREKICIGMAEEIEYHKRTSPRINWDHLKSEHILLGLDYNPKISTSTIPTTDYTPHLLRRDVYGIGVVFLEIITGLKAIDNTRPVEHQKLEDWVRHCIRDIHGMDEWDFKLQEQIEEVIDHRLQGKHLSTSSIIFMCGLTSTIIDKEKRNCLNSVFQSMKSVNDRIENRSVINGSITLVQNIDLMTIR</sequence>
<accession>A0A2G5F0X2</accession>
<organism evidence="4 5">
    <name type="scientific">Aquilegia coerulea</name>
    <name type="common">Rocky mountain columbine</name>
    <dbReference type="NCBI Taxonomy" id="218851"/>
    <lineage>
        <taxon>Eukaryota</taxon>
        <taxon>Viridiplantae</taxon>
        <taxon>Streptophyta</taxon>
        <taxon>Embryophyta</taxon>
        <taxon>Tracheophyta</taxon>
        <taxon>Spermatophyta</taxon>
        <taxon>Magnoliopsida</taxon>
        <taxon>Ranunculales</taxon>
        <taxon>Ranunculaceae</taxon>
        <taxon>Thalictroideae</taxon>
        <taxon>Aquilegia</taxon>
    </lineage>
</organism>
<evidence type="ECO:0000256" key="1">
    <source>
        <dbReference type="ARBA" id="ARBA00022741"/>
    </source>
</evidence>
<keyword evidence="1" id="KW-0547">Nucleotide-binding</keyword>
<protein>
    <recommendedName>
        <fullName evidence="6">Protein kinase domain-containing protein</fullName>
    </recommendedName>
</protein>
<evidence type="ECO:0000313" key="5">
    <source>
        <dbReference type="Proteomes" id="UP000230069"/>
    </source>
</evidence>
<name>A0A2G5F0X2_AQUCA</name>
<dbReference type="SUPFAM" id="SSF56112">
    <property type="entry name" value="Protein kinase-like (PK-like)"/>
    <property type="match status" value="1"/>
</dbReference>
<evidence type="ECO:0000256" key="2">
    <source>
        <dbReference type="ARBA" id="ARBA00022840"/>
    </source>
</evidence>
<evidence type="ECO:0000256" key="3">
    <source>
        <dbReference type="SAM" id="MobiDB-lite"/>
    </source>
</evidence>
<dbReference type="Gene3D" id="1.10.510.10">
    <property type="entry name" value="Transferase(Phosphotransferase) domain 1"/>
    <property type="match status" value="2"/>
</dbReference>
<evidence type="ECO:0000313" key="4">
    <source>
        <dbReference type="EMBL" id="PIA61641.1"/>
    </source>
</evidence>
<dbReference type="OrthoDB" id="4062651at2759"/>